<keyword evidence="4" id="KW-1185">Reference proteome</keyword>
<organism evidence="3 4">
    <name type="scientific">Gossypium arboreum</name>
    <name type="common">Tree cotton</name>
    <name type="synonym">Gossypium nanking</name>
    <dbReference type="NCBI Taxonomy" id="29729"/>
    <lineage>
        <taxon>Eukaryota</taxon>
        <taxon>Viridiplantae</taxon>
        <taxon>Streptophyta</taxon>
        <taxon>Embryophyta</taxon>
        <taxon>Tracheophyta</taxon>
        <taxon>Spermatophyta</taxon>
        <taxon>Magnoliopsida</taxon>
        <taxon>eudicotyledons</taxon>
        <taxon>Gunneridae</taxon>
        <taxon>Pentapetalae</taxon>
        <taxon>rosids</taxon>
        <taxon>malvids</taxon>
        <taxon>Malvales</taxon>
        <taxon>Malvaceae</taxon>
        <taxon>Malvoideae</taxon>
        <taxon>Gossypium</taxon>
    </lineage>
</organism>
<dbReference type="Gene3D" id="3.60.40.10">
    <property type="entry name" value="PPM-type phosphatase domain"/>
    <property type="match status" value="1"/>
</dbReference>
<sequence length="453" mass="51061">MINSSGPLSGSLVPGSGPLERGFMSGPIERGFMSGPLDNNTNNYNRGIFSGPLDKGFSDQFQRSFSHGAFAFKPRTRKGSLIRVLQRAISKTVSRGQKSVVAPIKGVVSVKESEWVIRSDKNLIHHQNENLTVSSLNLSSEGSLDDDESMGSQNLQWAQGKAGEDRIHVVVSEECGWVFVGIYDGFNGPDAPDFLLSNLYSNVHKELKGLLWDDELEQAPATSPDQGCSDYACSRCIEQENYPCKKEDIDFDSNLRSKKKKGRTSKVRYKSMANKWEENQRRWKCEWDRERLELDRKLKEQLNKNKYDQSSSMINHGDVLKALSRALKKTEESYLDIADKMLMENPELALMGSCVLVMLMKGEDVYVMNVGDSRAVLAQKAEPDYWLGKVKQDLERINEETLHDLEGFDGDKFSSIPDLTAFQLSVDHSTNEKEEVQRIKNEHPDDPCAVMND</sequence>
<dbReference type="AlphaFoldDB" id="A0A0B0PDW7"/>
<dbReference type="Pfam" id="PF00481">
    <property type="entry name" value="PP2C"/>
    <property type="match status" value="1"/>
</dbReference>
<dbReference type="GO" id="GO:0004722">
    <property type="term" value="F:protein serine/threonine phosphatase activity"/>
    <property type="evidence" value="ECO:0007669"/>
    <property type="project" value="InterPro"/>
</dbReference>
<evidence type="ECO:0000313" key="4">
    <source>
        <dbReference type="Proteomes" id="UP000032142"/>
    </source>
</evidence>
<evidence type="ECO:0000313" key="3">
    <source>
        <dbReference type="EMBL" id="KHG23127.1"/>
    </source>
</evidence>
<dbReference type="Proteomes" id="UP000032142">
    <property type="component" value="Unassembled WGS sequence"/>
</dbReference>
<dbReference type="SUPFAM" id="SSF81606">
    <property type="entry name" value="PP2C-like"/>
    <property type="match status" value="1"/>
</dbReference>
<dbReference type="InterPro" id="IPR001932">
    <property type="entry name" value="PPM-type_phosphatase-like_dom"/>
</dbReference>
<reference evidence="4" key="1">
    <citation type="submission" date="2014-09" db="EMBL/GenBank/DDBJ databases">
        <authorList>
            <person name="Mudge J."/>
            <person name="Ramaraj T."/>
            <person name="Lindquist I.E."/>
            <person name="Bharti A.K."/>
            <person name="Sundararajan A."/>
            <person name="Cameron C.T."/>
            <person name="Woodward J.E."/>
            <person name="May G.D."/>
            <person name="Brubaker C."/>
            <person name="Broadhvest J."/>
            <person name="Wilkins T.A."/>
        </authorList>
    </citation>
    <scope>NUCLEOTIDE SEQUENCE</scope>
    <source>
        <strain evidence="4">cv. AKA8401</strain>
    </source>
</reference>
<feature type="compositionally biased region" description="Low complexity" evidence="1">
    <location>
        <begin position="1"/>
        <end position="19"/>
    </location>
</feature>
<proteinExistence type="predicted"/>
<feature type="domain" description="PPM-type phosphatase" evidence="2">
    <location>
        <begin position="149"/>
        <end position="453"/>
    </location>
</feature>
<gene>
    <name evidence="3" type="ORF">F383_07403</name>
</gene>
<evidence type="ECO:0000259" key="2">
    <source>
        <dbReference type="PROSITE" id="PS51746"/>
    </source>
</evidence>
<protein>
    <submittedName>
        <fullName evidence="3">Putative phosphatase 2C 4-like protein</fullName>
    </submittedName>
</protein>
<dbReference type="PANTHER" id="PTHR13832:SF228">
    <property type="entry name" value="PROTEIN PHOSPHATASE 2C 23-RELATED"/>
    <property type="match status" value="1"/>
</dbReference>
<name>A0A0B0PDW7_GOSAR</name>
<dbReference type="PANTHER" id="PTHR13832">
    <property type="entry name" value="PROTEIN PHOSPHATASE 2C"/>
    <property type="match status" value="1"/>
</dbReference>
<accession>A0A0B0PDW7</accession>
<evidence type="ECO:0000256" key="1">
    <source>
        <dbReference type="SAM" id="MobiDB-lite"/>
    </source>
</evidence>
<dbReference type="SMART" id="SM00332">
    <property type="entry name" value="PP2Cc"/>
    <property type="match status" value="1"/>
</dbReference>
<dbReference type="InterPro" id="IPR015655">
    <property type="entry name" value="PP2C"/>
</dbReference>
<dbReference type="EMBL" id="KN423938">
    <property type="protein sequence ID" value="KHG23127.1"/>
    <property type="molecule type" value="Genomic_DNA"/>
</dbReference>
<dbReference type="PROSITE" id="PS51746">
    <property type="entry name" value="PPM_2"/>
    <property type="match status" value="1"/>
</dbReference>
<feature type="region of interest" description="Disordered" evidence="1">
    <location>
        <begin position="1"/>
        <end position="20"/>
    </location>
</feature>
<dbReference type="InterPro" id="IPR036457">
    <property type="entry name" value="PPM-type-like_dom_sf"/>
</dbReference>